<name>F3ZYP8_MAHA5</name>
<evidence type="ECO:0000259" key="3">
    <source>
        <dbReference type="PROSITE" id="PS51175"/>
    </source>
</evidence>
<keyword evidence="1" id="KW-0732">Signal</keyword>
<dbReference type="InterPro" id="IPR006626">
    <property type="entry name" value="PbH1"/>
</dbReference>
<dbReference type="InterPro" id="IPR003343">
    <property type="entry name" value="Big_2"/>
</dbReference>
<reference evidence="5" key="1">
    <citation type="submission" date="2010-11" db="EMBL/GenBank/DDBJ databases">
        <title>The complete genome of Mahella australiensis DSM 15567.</title>
        <authorList>
            <consortium name="US DOE Joint Genome Institute (JGI-PGF)"/>
            <person name="Lucas S."/>
            <person name="Copeland A."/>
            <person name="Lapidus A."/>
            <person name="Bruce D."/>
            <person name="Goodwin L."/>
            <person name="Pitluck S."/>
            <person name="Kyrpides N."/>
            <person name="Mavromatis K."/>
            <person name="Pagani I."/>
            <person name="Ivanova N."/>
            <person name="Teshima H."/>
            <person name="Brettin T."/>
            <person name="Detter J.C."/>
            <person name="Han C."/>
            <person name="Tapia R."/>
            <person name="Land M."/>
            <person name="Hauser L."/>
            <person name="Markowitz V."/>
            <person name="Cheng J.-F."/>
            <person name="Hugenholtz P."/>
            <person name="Woyke T."/>
            <person name="Wu D."/>
            <person name="Spring S."/>
            <person name="Pukall R."/>
            <person name="Steenblock K."/>
            <person name="Schneider S."/>
            <person name="Klenk H.-P."/>
            <person name="Eisen J.A."/>
        </authorList>
    </citation>
    <scope>NUCLEOTIDE SEQUENCE [LARGE SCALE GENOMIC DNA]</scope>
    <source>
        <strain evidence="5">DSM 15567 / CIP 107919 / 50-1 BON</strain>
    </source>
</reference>
<dbReference type="OrthoDB" id="3193440at2"/>
<dbReference type="CDD" id="cd04084">
    <property type="entry name" value="CBM6_xylanase-like"/>
    <property type="match status" value="1"/>
</dbReference>
<dbReference type="Pfam" id="PF02018">
    <property type="entry name" value="CBM_4_9"/>
    <property type="match status" value="1"/>
</dbReference>
<dbReference type="Pfam" id="PF22888">
    <property type="entry name" value="FIMAH"/>
    <property type="match status" value="2"/>
</dbReference>
<dbReference type="SMART" id="SM00606">
    <property type="entry name" value="CBD_IV"/>
    <property type="match status" value="1"/>
</dbReference>
<evidence type="ECO:0000256" key="1">
    <source>
        <dbReference type="ARBA" id="ARBA00022729"/>
    </source>
</evidence>
<keyword evidence="2" id="KW-0378">Hydrolase</keyword>
<dbReference type="eggNOG" id="COG5492">
    <property type="taxonomic scope" value="Bacteria"/>
</dbReference>
<gene>
    <name evidence="4" type="ordered locus">Mahau_2680</name>
</gene>
<dbReference type="InterPro" id="IPR008979">
    <property type="entry name" value="Galactose-bd-like_sf"/>
</dbReference>
<dbReference type="Gene3D" id="2.60.120.260">
    <property type="entry name" value="Galactose-binding domain-like"/>
    <property type="match status" value="2"/>
</dbReference>
<dbReference type="InterPro" id="IPR012334">
    <property type="entry name" value="Pectin_lyas_fold"/>
</dbReference>
<dbReference type="Gene3D" id="2.160.20.10">
    <property type="entry name" value="Single-stranded right-handed beta-helix, Pectin lyase-like"/>
    <property type="match status" value="2"/>
</dbReference>
<reference evidence="4 5" key="2">
    <citation type="journal article" date="2011" name="Stand. Genomic Sci.">
        <title>Complete genome sequence of Mahella australiensis type strain (50-1 BON).</title>
        <authorList>
            <person name="Sikorski J."/>
            <person name="Teshima H."/>
            <person name="Nolan M."/>
            <person name="Lucas S."/>
            <person name="Hammon N."/>
            <person name="Deshpande S."/>
            <person name="Cheng J.F."/>
            <person name="Pitluck S."/>
            <person name="Liolios K."/>
            <person name="Pagani I."/>
            <person name="Ivanova N."/>
            <person name="Huntemann M."/>
            <person name="Mavromatis K."/>
            <person name="Ovchinikova G."/>
            <person name="Pati A."/>
            <person name="Tapia R."/>
            <person name="Han C."/>
            <person name="Goodwin L."/>
            <person name="Chen A."/>
            <person name="Palaniappan K."/>
            <person name="Land M."/>
            <person name="Hauser L."/>
            <person name="Ngatchou-Djao O.D."/>
            <person name="Rohde M."/>
            <person name="Pukall R."/>
            <person name="Spring S."/>
            <person name="Abt B."/>
            <person name="Goker M."/>
            <person name="Detter J.C."/>
            <person name="Woyke T."/>
            <person name="Bristow J."/>
            <person name="Markowitz V."/>
            <person name="Hugenholtz P."/>
            <person name="Eisen J.A."/>
            <person name="Kyrpides N.C."/>
            <person name="Klenk H.P."/>
            <person name="Lapidus A."/>
        </authorList>
    </citation>
    <scope>NUCLEOTIDE SEQUENCE [LARGE SCALE GENOMIC DNA]</scope>
    <source>
        <strain evidence="5">DSM 15567 / CIP 107919 / 50-1 BON</strain>
    </source>
</reference>
<dbReference type="InterPro" id="IPR005084">
    <property type="entry name" value="CBM6"/>
</dbReference>
<dbReference type="InterPro" id="IPR058094">
    <property type="entry name" value="Ig-like_OmpL47-like"/>
</dbReference>
<dbReference type="InterPro" id="IPR048482">
    <property type="entry name" value="GH141_ins"/>
</dbReference>
<dbReference type="Pfam" id="PF13229">
    <property type="entry name" value="Beta_helix"/>
    <property type="match status" value="1"/>
</dbReference>
<dbReference type="Proteomes" id="UP000008457">
    <property type="component" value="Chromosome"/>
</dbReference>
<organism evidence="4 5">
    <name type="scientific">Mahella australiensis (strain DSM 15567 / CIP 107919 / 50-1 BON)</name>
    <dbReference type="NCBI Taxonomy" id="697281"/>
    <lineage>
        <taxon>Bacteria</taxon>
        <taxon>Bacillati</taxon>
        <taxon>Bacillota</taxon>
        <taxon>Clostridia</taxon>
        <taxon>Thermoanaerobacterales</taxon>
        <taxon>Thermoanaerobacterales Family IV. Incertae Sedis</taxon>
        <taxon>Mahella</taxon>
    </lineage>
</organism>
<dbReference type="GO" id="GO:0030246">
    <property type="term" value="F:carbohydrate binding"/>
    <property type="evidence" value="ECO:0007669"/>
    <property type="project" value="InterPro"/>
</dbReference>
<dbReference type="Pfam" id="PF03422">
    <property type="entry name" value="CBM_6"/>
    <property type="match status" value="1"/>
</dbReference>
<proteinExistence type="predicted"/>
<dbReference type="HOGENOM" id="CLU_246830_0_0_9"/>
<dbReference type="SMART" id="SM00635">
    <property type="entry name" value="BID_2"/>
    <property type="match status" value="2"/>
</dbReference>
<evidence type="ECO:0000256" key="2">
    <source>
        <dbReference type="ARBA" id="ARBA00022801"/>
    </source>
</evidence>
<dbReference type="Pfam" id="PF02368">
    <property type="entry name" value="Big_2"/>
    <property type="match status" value="1"/>
</dbReference>
<dbReference type="PANTHER" id="PTHR36453:SF1">
    <property type="entry name" value="RIGHT HANDED BETA HELIX DOMAIN-CONTAINING PROTEIN"/>
    <property type="match status" value="1"/>
</dbReference>
<dbReference type="SUPFAM" id="SSF49373">
    <property type="entry name" value="Invasin/intimin cell-adhesion fragments"/>
    <property type="match status" value="3"/>
</dbReference>
<dbReference type="SUPFAM" id="SSF51126">
    <property type="entry name" value="Pectin lyase-like"/>
    <property type="match status" value="2"/>
</dbReference>
<sequence length="1625" mass="178708">MFILLKRSVGRWISAILAAVFLITVFGVPVVPAISAKAEGLADYYVSPDGDDSNPGTLEAPFRTIEKARDTVRAAIANGMTSDITVMLRGGTYYLDSTVTFDERDSGRNGYKVIYKNYPGEEPVLNGGTRITDWEPYEGNIYKAKVGEGTTDVPEQLGDEMLVNGGFEDAMAQWIVEKPWPVDPQDIAEISTNEAKSGSHSLHINEPRADGNGAMDTFQWVDVDTTKTYRYTFWAKYVSGSAGFRIMQANASGQQVSFNGFQLDKTANDWKMYAGTIGPAGSGADIIWNANTVKIRFELRNYPLDNNYRTVVGEAYYDDASFKEVLSKGGPVYEGMYFNTLYENGERSWKARYPNIGDDGKNVFKDTQGPTTNTQFHFTEGDIPAVGDMSGLQVYLSQDSGWNAGIYEVKNVDYADRSVTLKYPASSIPAQSRYYIQGAVEFLDQPGEFYLDKATGTLYYWPRETPIEQQIIEIPQLKTILEVKGSSEQSPVHDVIFNGLTIGNTDLVDNYYFGGMANLQQLIQTKMSAVWMENVRNIEIINCRLTNIGMNGIRLFGLAQYNEIKGNQICDIGGAGVFLEGPCLRQGTINDLTANSINDHNLVSNNRIFRTGFFNAFDGYGIIIVGSGDNIISHNRIYDTTRGAIELYDDWMRTLGKTAADGTVVTRENVKTYTHTRNNIVEFNDIFDAVTEAGDAGPIYAYHTGVGNIINNNWIHDINGYGKYGTNNINGIYLDALADGFTVTNNIISNMNEENRDVPISAIMDNIIEGGQAQLGDNLYKNNLIVDNKNLRRGFWIRQSPNAVIENNVLCEVNPIYHLEHGQPQDLIKKADNNVFFNISDEYKIEGVANVSTIDQWKQINEGIFDSNSITANPEFINPDEHDYRFIYDSPVYALGVEDIDLKDIGLTEDFPFTDQSDKLDRLYIHSEQSNNKSWTPLALNNSLQLKLLGRTVDGYIADLSGADIQYASDDEGIAVVDKHGLVTAISRGIARITATVKKGGITKTSSFDILSGFDYAINTNLIEQNQLDLEQFVSKTLRDCYDPDSSIVSYSSDNEQVAVVDDHGGVTGIQPGIANILASVTTSGVTRYVHIKITVIKNILNEVLVSSMEPLTVGSSALLDIRGIMLDGKDANLAEAGISFSSSAPEIATVNSDGLVTVKKHGRAIISAEVTLGGITVSGSMIIMNRNAYESIEAVIYDDIKYPVSAMSDPPIIWNTQGNGWVCYNNVDFQYGVSKFILNVAVSDGWAGGRVEIRLDAPDGQLIGTMVVQSTGGFQNYQTQEVSVDTVTGVHGLYLVFPDKAGGSSGNFDWFKFVPIPDNVSPVTTTEIVGQQGENGWYTSDVTVTFAATDDVSGIARTEYSMDSGQTWETYSQPIVLTGDEQYVIMYRSVDKAGNVEEAKTVALAIDKTAPAFNLTVNGTSFEDASVFEDYQFLSFAVEAEDNLSGIAISSVVVDGEPYQPDTKMDFAGKLGQHSIAIVVEDKAGNTTEANLTFEITTSIASMQGLLDRYKASGDIKNPLFMQLSNDLKQAEFFMDKVEEQLGADNEDGDKGLGIGHRIKDLIEKIRDKVEQKLAEANLKMAVKGMEDFKNHLNNKAMNRFVSEGAKTALNADADAFIEALTKE</sequence>
<dbReference type="STRING" id="697281.Mahau_2680"/>
<dbReference type="InterPro" id="IPR006584">
    <property type="entry name" value="Cellulose-bd_IV"/>
</dbReference>
<dbReference type="EMBL" id="CP002360">
    <property type="protein sequence ID" value="AEE97816.1"/>
    <property type="molecule type" value="Genomic_DNA"/>
</dbReference>
<dbReference type="Gene3D" id="3.30.1920.20">
    <property type="match status" value="1"/>
</dbReference>
<dbReference type="InterPro" id="IPR003305">
    <property type="entry name" value="CenC_carb-bd"/>
</dbReference>
<evidence type="ECO:0000313" key="5">
    <source>
        <dbReference type="Proteomes" id="UP000008457"/>
    </source>
</evidence>
<dbReference type="InterPro" id="IPR039448">
    <property type="entry name" value="Beta_helix"/>
</dbReference>
<dbReference type="PROSITE" id="PS51175">
    <property type="entry name" value="CBM6"/>
    <property type="match status" value="1"/>
</dbReference>
<protein>
    <submittedName>
        <fullName evidence="4">Carbohydrate binding family 6</fullName>
    </submittedName>
</protein>
<dbReference type="InterPro" id="IPR008964">
    <property type="entry name" value="Invasin/intimin_cell_adhesion"/>
</dbReference>
<evidence type="ECO:0000313" key="4">
    <source>
        <dbReference type="EMBL" id="AEE97816.1"/>
    </source>
</evidence>
<accession>F3ZYP8</accession>
<dbReference type="InterPro" id="IPR011050">
    <property type="entry name" value="Pectin_lyase_fold/virulence"/>
</dbReference>
<dbReference type="PANTHER" id="PTHR36453">
    <property type="entry name" value="SECRETED PROTEIN-RELATED"/>
    <property type="match status" value="1"/>
</dbReference>
<dbReference type="KEGG" id="mas:Mahau_2680"/>
<dbReference type="Gene3D" id="2.60.40.1080">
    <property type="match status" value="3"/>
</dbReference>
<dbReference type="SUPFAM" id="SSF49785">
    <property type="entry name" value="Galactose-binding domain-like"/>
    <property type="match status" value="2"/>
</dbReference>
<dbReference type="RefSeq" id="WP_013782239.1">
    <property type="nucleotide sequence ID" value="NC_015520.1"/>
</dbReference>
<dbReference type="Pfam" id="PF21231">
    <property type="entry name" value="GH141_M"/>
    <property type="match status" value="1"/>
</dbReference>
<keyword evidence="5" id="KW-1185">Reference proteome</keyword>
<dbReference type="SMART" id="SM00710">
    <property type="entry name" value="PbH1"/>
    <property type="match status" value="7"/>
</dbReference>
<dbReference type="InterPro" id="IPR054470">
    <property type="entry name" value="FIMAH_dom"/>
</dbReference>
<feature type="domain" description="CBM6" evidence="3">
    <location>
        <begin position="1188"/>
        <end position="1315"/>
    </location>
</feature>
<dbReference type="GO" id="GO:0016798">
    <property type="term" value="F:hydrolase activity, acting on glycosyl bonds"/>
    <property type="evidence" value="ECO:0007669"/>
    <property type="project" value="InterPro"/>
</dbReference>
<dbReference type="NCBIfam" id="NF047446">
    <property type="entry name" value="barrel_OmpL47"/>
    <property type="match status" value="1"/>
</dbReference>